<evidence type="ECO:0000313" key="8">
    <source>
        <dbReference type="EMBL" id="NKT81518.1"/>
    </source>
</evidence>
<sequence>MTDVDFCVVGAGFAGLTAALRLKQAGRSVVLLEARDRIGGRTFTETRADGTWIDRGGAWVGPGQDRILALMSEFGVSRYKQYTGGDAMMVVDGRKYRYQGTIPMTMSPWAVANLGTVFLELGELCKTVPLDAPWEAKRAVEWDRISLAKWLDDNVLSKPARQLLEMAIAGCYTSAASEVSFLFVLYQMASGGGPGFVLGVADAAQDSRPVGGMGAIYRPMAAELGRSLHLSQPVHTIAQDASGVTVTTDHVSVRARRAIVAVPIAVAGQIRYEPLLPVDRTFLHQRMPSGAIRKISVVYDEPFWRADGLSGQSAAPDSPAMVTIDAGTDAPRPGVLCVIVEGPRARELGRLAASERRTAVLGALAERFGHDAATPVDYIEQDWSAERYSGGGMLSHAPTGVLTEFGPALRSPCGRIHWAGTESSAVMCGWVDGAVRSGERAAREVLAADDPVHAGRSRREERPRRSAAAGTPFARRR</sequence>
<dbReference type="InterPro" id="IPR050703">
    <property type="entry name" value="Flavin_MAO"/>
</dbReference>
<reference evidence="8" key="2">
    <citation type="journal article" date="2020" name="Environ. Microbiol.">
        <title>The novel and transferable erm(51) gene confers Macrolides, Lincosamides, and Streptogramins B (MLSB) resistance to clonal Rhodococcus equi in the environment.</title>
        <authorList>
            <person name="Huber L."/>
            <person name="Giguere S."/>
            <person name="Slovis N.M."/>
            <person name="Alvarez-Narvaez S."/>
            <person name="Hart K.A."/>
            <person name="Greiter M."/>
            <person name="Morris E.R.A."/>
            <person name="Cohen N.D."/>
        </authorList>
    </citation>
    <scope>NUCLEOTIDE SEQUENCE</scope>
    <source>
        <strain evidence="8">Lh_116_1</strain>
        <strain evidence="9">Lh_16_1</strain>
    </source>
</reference>
<dbReference type="PANTHER" id="PTHR43563">
    <property type="entry name" value="AMINE OXIDASE"/>
    <property type="match status" value="1"/>
</dbReference>
<feature type="region of interest" description="Disordered" evidence="5">
    <location>
        <begin position="446"/>
        <end position="477"/>
    </location>
</feature>
<evidence type="ECO:0000256" key="4">
    <source>
        <dbReference type="PIRSR" id="PIRSR601613-1"/>
    </source>
</evidence>
<gene>
    <name evidence="7" type="ORF">GS441_23225</name>
    <name evidence="8" type="ORF">GS882_25945</name>
    <name evidence="9" type="ORF">GS947_13095</name>
</gene>
<feature type="compositionally biased region" description="Basic and acidic residues" evidence="5">
    <location>
        <begin position="450"/>
        <end position="464"/>
    </location>
</feature>
<dbReference type="Gene3D" id="3.90.660.10">
    <property type="match status" value="1"/>
</dbReference>
<evidence type="ECO:0000259" key="6">
    <source>
        <dbReference type="Pfam" id="PF01593"/>
    </source>
</evidence>
<evidence type="ECO:0000313" key="7">
    <source>
        <dbReference type="EMBL" id="MBM4568223.1"/>
    </source>
</evidence>
<feature type="binding site" evidence="4">
    <location>
        <position position="422"/>
    </location>
    <ligand>
        <name>FAD</name>
        <dbReference type="ChEBI" id="CHEBI:57692"/>
    </ligand>
</feature>
<dbReference type="Proteomes" id="UP000808906">
    <property type="component" value="Unassembled WGS sequence"/>
</dbReference>
<dbReference type="PANTHER" id="PTHR43563:SF1">
    <property type="entry name" value="AMINE OXIDASE [FLAVIN-CONTAINING] B"/>
    <property type="match status" value="1"/>
</dbReference>
<dbReference type="InterPro" id="IPR001613">
    <property type="entry name" value="Flavin_amine_oxidase"/>
</dbReference>
<accession>A0A9Q2PQN0</accession>
<evidence type="ECO:0000313" key="10">
    <source>
        <dbReference type="Proteomes" id="UP000808906"/>
    </source>
</evidence>
<evidence type="ECO:0000256" key="5">
    <source>
        <dbReference type="SAM" id="MobiDB-lite"/>
    </source>
</evidence>
<dbReference type="InterPro" id="IPR036188">
    <property type="entry name" value="FAD/NAD-bd_sf"/>
</dbReference>
<dbReference type="SUPFAM" id="SSF54373">
    <property type="entry name" value="FAD-linked reductases, C-terminal domain"/>
    <property type="match status" value="1"/>
</dbReference>
<dbReference type="RefSeq" id="WP_084963448.1">
    <property type="nucleotide sequence ID" value="NZ_AP024181.1"/>
</dbReference>
<dbReference type="EMBL" id="WVDC01000005">
    <property type="protein sequence ID" value="NKW42521.1"/>
    <property type="molecule type" value="Genomic_DNA"/>
</dbReference>
<proteinExistence type="inferred from homology"/>
<dbReference type="AlphaFoldDB" id="A0A9Q2PQN0"/>
<dbReference type="EMBL" id="WVBC01000034">
    <property type="protein sequence ID" value="NKT81518.1"/>
    <property type="molecule type" value="Genomic_DNA"/>
</dbReference>
<feature type="binding site" evidence="4">
    <location>
        <begin position="33"/>
        <end position="34"/>
    </location>
    <ligand>
        <name>FAD</name>
        <dbReference type="ChEBI" id="CHEBI:57692"/>
    </ligand>
</feature>
<protein>
    <submittedName>
        <fullName evidence="7">FAD-dependent oxidoreductase</fullName>
    </submittedName>
</protein>
<dbReference type="Gene3D" id="1.10.405.10">
    <property type="entry name" value="Guanine Nucleotide Dissociation Inhibitor, domain 1"/>
    <property type="match status" value="1"/>
</dbReference>
<organism evidence="7 10">
    <name type="scientific">Rhodococcus hoagii</name>
    <name type="common">Corynebacterium equii</name>
    <dbReference type="NCBI Taxonomy" id="43767"/>
    <lineage>
        <taxon>Bacteria</taxon>
        <taxon>Bacillati</taxon>
        <taxon>Actinomycetota</taxon>
        <taxon>Actinomycetes</taxon>
        <taxon>Mycobacteriales</taxon>
        <taxon>Nocardiaceae</taxon>
        <taxon>Prescottella</taxon>
    </lineage>
</organism>
<comment type="similarity">
    <text evidence="2">Belongs to the flavin monoamine oxidase family.</text>
</comment>
<dbReference type="Proteomes" id="UP000603463">
    <property type="component" value="Unassembled WGS sequence"/>
</dbReference>
<comment type="cofactor">
    <cofactor evidence="1">
        <name>FAD</name>
        <dbReference type="ChEBI" id="CHEBI:57692"/>
    </cofactor>
</comment>
<evidence type="ECO:0000256" key="3">
    <source>
        <dbReference type="ARBA" id="ARBA00023002"/>
    </source>
</evidence>
<evidence type="ECO:0000256" key="2">
    <source>
        <dbReference type="ARBA" id="ARBA00005995"/>
    </source>
</evidence>
<feature type="binding site" evidence="4">
    <location>
        <position position="234"/>
    </location>
    <ligand>
        <name>FAD</name>
        <dbReference type="ChEBI" id="CHEBI:57692"/>
    </ligand>
</feature>
<dbReference type="GO" id="GO:0016491">
    <property type="term" value="F:oxidoreductase activity"/>
    <property type="evidence" value="ECO:0007669"/>
    <property type="project" value="UniProtKB-KW"/>
</dbReference>
<dbReference type="SUPFAM" id="SSF51905">
    <property type="entry name" value="FAD/NAD(P)-binding domain"/>
    <property type="match status" value="1"/>
</dbReference>
<evidence type="ECO:0000313" key="9">
    <source>
        <dbReference type="EMBL" id="NKW42521.1"/>
    </source>
</evidence>
<dbReference type="PRINTS" id="PR00757">
    <property type="entry name" value="AMINEOXDASEF"/>
</dbReference>
<dbReference type="Proteomes" id="UP000608063">
    <property type="component" value="Unassembled WGS sequence"/>
</dbReference>
<dbReference type="EMBL" id="WUXR01000018">
    <property type="protein sequence ID" value="MBM4568223.1"/>
    <property type="molecule type" value="Genomic_DNA"/>
</dbReference>
<name>A0A9Q2PQN0_RHOHA</name>
<dbReference type="Gene3D" id="3.50.50.60">
    <property type="entry name" value="FAD/NAD(P)-binding domain"/>
    <property type="match status" value="1"/>
</dbReference>
<comment type="caution">
    <text evidence="7">The sequence shown here is derived from an EMBL/GenBank/DDBJ whole genome shotgun (WGS) entry which is preliminary data.</text>
</comment>
<feature type="domain" description="Amine oxidase" evidence="6">
    <location>
        <begin position="13"/>
        <end position="446"/>
    </location>
</feature>
<keyword evidence="3" id="KW-0560">Oxidoreductase</keyword>
<evidence type="ECO:0000256" key="1">
    <source>
        <dbReference type="ARBA" id="ARBA00001974"/>
    </source>
</evidence>
<dbReference type="InterPro" id="IPR002937">
    <property type="entry name" value="Amino_oxidase"/>
</dbReference>
<dbReference type="Pfam" id="PF01593">
    <property type="entry name" value="Amino_oxidase"/>
    <property type="match status" value="1"/>
</dbReference>
<reference evidence="7" key="1">
    <citation type="submission" date="2019-11" db="EMBL/GenBank/DDBJ databases">
        <title>Spread of Macrolides and rifampicin resistant Rhodococcus equi in clinical isolates in the USA.</title>
        <authorList>
            <person name="Alvarez-Narvaez S."/>
            <person name="Huber L."/>
            <person name="Cohen N.D."/>
            <person name="Slovis N."/>
            <person name="Greiter M."/>
            <person name="Giguere S."/>
            <person name="Hart K."/>
        </authorList>
    </citation>
    <scope>NUCLEOTIDE SEQUENCE</scope>
    <source>
        <strain evidence="7">Lh_17</strain>
    </source>
</reference>